<dbReference type="Proteomes" id="UP000268014">
    <property type="component" value="Unassembled WGS sequence"/>
</dbReference>
<keyword evidence="3" id="KW-1185">Reference proteome</keyword>
<dbReference type="AlphaFoldDB" id="A0A0N4WEM8"/>
<keyword evidence="1" id="KW-0812">Transmembrane</keyword>
<accession>A0A0N4WEM8</accession>
<organism evidence="4">
    <name type="scientific">Haemonchus placei</name>
    <name type="common">Barber's pole worm</name>
    <dbReference type="NCBI Taxonomy" id="6290"/>
    <lineage>
        <taxon>Eukaryota</taxon>
        <taxon>Metazoa</taxon>
        <taxon>Ecdysozoa</taxon>
        <taxon>Nematoda</taxon>
        <taxon>Chromadorea</taxon>
        <taxon>Rhabditida</taxon>
        <taxon>Rhabditina</taxon>
        <taxon>Rhabditomorpha</taxon>
        <taxon>Strongyloidea</taxon>
        <taxon>Trichostrongylidae</taxon>
        <taxon>Haemonchus</taxon>
    </lineage>
</organism>
<feature type="transmembrane region" description="Helical" evidence="1">
    <location>
        <begin position="12"/>
        <end position="35"/>
    </location>
</feature>
<evidence type="ECO:0000313" key="4">
    <source>
        <dbReference type="WBParaSite" id="HPLM_0000910401-mRNA-1"/>
    </source>
</evidence>
<name>A0A0N4WEM8_HAEPC</name>
<keyword evidence="1" id="KW-1133">Transmembrane helix</keyword>
<dbReference type="WBParaSite" id="HPLM_0000910401-mRNA-1">
    <property type="protein sequence ID" value="HPLM_0000910401-mRNA-1"/>
    <property type="gene ID" value="HPLM_0000910401"/>
</dbReference>
<evidence type="ECO:0000313" key="2">
    <source>
        <dbReference type="EMBL" id="VDO36603.1"/>
    </source>
</evidence>
<gene>
    <name evidence="2" type="ORF">HPLM_LOCUS9096</name>
</gene>
<evidence type="ECO:0000313" key="3">
    <source>
        <dbReference type="Proteomes" id="UP000268014"/>
    </source>
</evidence>
<reference evidence="4" key="1">
    <citation type="submission" date="2017-02" db="UniProtKB">
        <authorList>
            <consortium name="WormBaseParasite"/>
        </authorList>
    </citation>
    <scope>IDENTIFICATION</scope>
</reference>
<dbReference type="EMBL" id="UZAF01016994">
    <property type="protein sequence ID" value="VDO36603.1"/>
    <property type="molecule type" value="Genomic_DNA"/>
</dbReference>
<reference evidence="2 3" key="2">
    <citation type="submission" date="2018-11" db="EMBL/GenBank/DDBJ databases">
        <authorList>
            <consortium name="Pathogen Informatics"/>
        </authorList>
    </citation>
    <scope>NUCLEOTIDE SEQUENCE [LARGE SCALE GENOMIC DNA]</scope>
    <source>
        <strain evidence="2 3">MHpl1</strain>
    </source>
</reference>
<keyword evidence="1" id="KW-0472">Membrane</keyword>
<protein>
    <submittedName>
        <fullName evidence="4">Ovule protein</fullName>
    </submittedName>
</protein>
<sequence>MNGVCKADDEIVVVMDAIVDIVVVVSLRHLCLLILKNEFRDEDDTDNDELLVVSKLNRSLICSVDGT</sequence>
<evidence type="ECO:0000256" key="1">
    <source>
        <dbReference type="SAM" id="Phobius"/>
    </source>
</evidence>
<proteinExistence type="predicted"/>